<protein>
    <recommendedName>
        <fullName evidence="5">Lipoprotein</fullName>
    </recommendedName>
</protein>
<name>A0A7H0H4I7_9ACTN</name>
<reference evidence="3 4" key="1">
    <citation type="submission" date="2020-08" db="EMBL/GenBank/DDBJ databases">
        <title>Genome sequence of Tessaracoccus defluvii JCM 17540T.</title>
        <authorList>
            <person name="Hyun D.-W."/>
            <person name="Bae J.-W."/>
        </authorList>
    </citation>
    <scope>NUCLEOTIDE SEQUENCE [LARGE SCALE GENOMIC DNA]</scope>
    <source>
        <strain evidence="3 4">JCM 17540</strain>
    </source>
</reference>
<keyword evidence="2" id="KW-0732">Signal</keyword>
<dbReference type="Proteomes" id="UP000516117">
    <property type="component" value="Chromosome"/>
</dbReference>
<gene>
    <name evidence="3" type="ORF">H9L22_14815</name>
</gene>
<dbReference type="PROSITE" id="PS51257">
    <property type="entry name" value="PROKAR_LIPOPROTEIN"/>
    <property type="match status" value="1"/>
</dbReference>
<feature type="compositionally biased region" description="Low complexity" evidence="1">
    <location>
        <begin position="37"/>
        <end position="52"/>
    </location>
</feature>
<feature type="region of interest" description="Disordered" evidence="1">
    <location>
        <begin position="37"/>
        <end position="83"/>
    </location>
</feature>
<evidence type="ECO:0000256" key="2">
    <source>
        <dbReference type="SAM" id="SignalP"/>
    </source>
</evidence>
<evidence type="ECO:0000256" key="1">
    <source>
        <dbReference type="SAM" id="MobiDB-lite"/>
    </source>
</evidence>
<dbReference type="KEGG" id="tdf:H9L22_14815"/>
<organism evidence="3 4">
    <name type="scientific">Tessaracoccus defluvii</name>
    <dbReference type="NCBI Taxonomy" id="1285901"/>
    <lineage>
        <taxon>Bacteria</taxon>
        <taxon>Bacillati</taxon>
        <taxon>Actinomycetota</taxon>
        <taxon>Actinomycetes</taxon>
        <taxon>Propionibacteriales</taxon>
        <taxon>Propionibacteriaceae</taxon>
        <taxon>Tessaracoccus</taxon>
    </lineage>
</organism>
<dbReference type="EMBL" id="CP060789">
    <property type="protein sequence ID" value="QNP55453.1"/>
    <property type="molecule type" value="Genomic_DNA"/>
</dbReference>
<feature type="chain" id="PRO_5039414560" description="Lipoprotein" evidence="2">
    <location>
        <begin position="31"/>
        <end position="262"/>
    </location>
</feature>
<evidence type="ECO:0008006" key="5">
    <source>
        <dbReference type="Google" id="ProtNLM"/>
    </source>
</evidence>
<proteinExistence type="predicted"/>
<accession>A0A7H0H4I7</accession>
<feature type="signal peptide" evidence="2">
    <location>
        <begin position="1"/>
        <end position="30"/>
    </location>
</feature>
<dbReference type="AlphaFoldDB" id="A0A7H0H4I7"/>
<sequence length="262" mass="27042">MRRERVRLTSPTVRLVAAAFTVVGMAAALAGCSPDTAAPGAGDPGQDPPAAGSTPTVEPSPAVESPAAVETAVRSTTAPPAAAGPDCLVGSWEMRNDSFEATLSALLLDDPDFPTEMLGSAGITLTGDTFIRFGTAGEYGGWQDGFTMAMGSGAETVRHTQTSADVAQYSADADHVYISEYQRLYAEAEMQIGDLATVSLPANDSSTANVSIFGHTAEVPVGAPEQPDATARYTCGGDTLTIQADGFPSATEFTRIADITRE</sequence>
<evidence type="ECO:0000313" key="3">
    <source>
        <dbReference type="EMBL" id="QNP55453.1"/>
    </source>
</evidence>
<evidence type="ECO:0000313" key="4">
    <source>
        <dbReference type="Proteomes" id="UP000516117"/>
    </source>
</evidence>
<dbReference type="RefSeq" id="WP_187720583.1">
    <property type="nucleotide sequence ID" value="NZ_CP060789.1"/>
</dbReference>
<keyword evidence="4" id="KW-1185">Reference proteome</keyword>